<evidence type="ECO:0000256" key="7">
    <source>
        <dbReference type="SAM" id="Phobius"/>
    </source>
</evidence>
<feature type="transmembrane region" description="Helical" evidence="7">
    <location>
        <begin position="64"/>
        <end position="88"/>
    </location>
</feature>
<dbReference type="Proteomes" id="UP000316706">
    <property type="component" value="Unassembled WGS sequence"/>
</dbReference>
<evidence type="ECO:0000313" key="8">
    <source>
        <dbReference type="EMBL" id="TQM70249.1"/>
    </source>
</evidence>
<evidence type="ECO:0000256" key="6">
    <source>
        <dbReference type="ARBA" id="ARBA00023136"/>
    </source>
</evidence>
<dbReference type="InterPro" id="IPR002758">
    <property type="entry name" value="Cation_antiport_E"/>
</dbReference>
<evidence type="ECO:0000256" key="3">
    <source>
        <dbReference type="ARBA" id="ARBA00022475"/>
    </source>
</evidence>
<sequence>MNRAARRTVSRLLMGAWLLALWLLLWGRIDALTLAGGIVVAAAAYWASRLPAVPLVRKIRPLRVVVVVAEFLWDLLWSSIVIGWHAVYRPGRVRSAIVDVEMRSRSPLILLGVTTSISLRPGTILIDLPSEREVLRIHAMPVYDQQDADAKRAGVEQTEARLMRAFVTWEDSPPEEDR</sequence>
<keyword evidence="4 7" id="KW-0812">Transmembrane</keyword>
<reference evidence="8 9" key="1">
    <citation type="submission" date="2019-06" db="EMBL/GenBank/DDBJ databases">
        <title>Sequencing the genomes of 1000 actinobacteria strains.</title>
        <authorList>
            <person name="Klenk H.-P."/>
        </authorList>
    </citation>
    <scope>NUCLEOTIDE SEQUENCE [LARGE SCALE GENOMIC DNA]</scope>
    <source>
        <strain evidence="8 9">DSM 45043</strain>
    </source>
</reference>
<dbReference type="AlphaFoldDB" id="A0A543II34"/>
<accession>A0A543II34</accession>
<evidence type="ECO:0000313" key="9">
    <source>
        <dbReference type="Proteomes" id="UP000316706"/>
    </source>
</evidence>
<keyword evidence="9" id="KW-1185">Reference proteome</keyword>
<comment type="subcellular location">
    <subcellularLocation>
        <location evidence="1">Cell membrane</location>
        <topology evidence="1">Multi-pass membrane protein</topology>
    </subcellularLocation>
</comment>
<comment type="similarity">
    <text evidence="2">Belongs to the CPA3 antiporters (TC 2.A.63) subunit E family.</text>
</comment>
<organism evidence="8 9">
    <name type="scientific">Actinomadura hallensis</name>
    <dbReference type="NCBI Taxonomy" id="337895"/>
    <lineage>
        <taxon>Bacteria</taxon>
        <taxon>Bacillati</taxon>
        <taxon>Actinomycetota</taxon>
        <taxon>Actinomycetes</taxon>
        <taxon>Streptosporangiales</taxon>
        <taxon>Thermomonosporaceae</taxon>
        <taxon>Actinomadura</taxon>
    </lineage>
</organism>
<comment type="caution">
    <text evidence="8">The sequence shown here is derived from an EMBL/GenBank/DDBJ whole genome shotgun (WGS) entry which is preliminary data.</text>
</comment>
<gene>
    <name evidence="8" type="ORF">FHX41_3971</name>
</gene>
<evidence type="ECO:0000256" key="4">
    <source>
        <dbReference type="ARBA" id="ARBA00022692"/>
    </source>
</evidence>
<feature type="transmembrane region" description="Helical" evidence="7">
    <location>
        <begin position="12"/>
        <end position="29"/>
    </location>
</feature>
<dbReference type="OrthoDB" id="3536063at2"/>
<keyword evidence="5 7" id="KW-1133">Transmembrane helix</keyword>
<evidence type="ECO:0000256" key="5">
    <source>
        <dbReference type="ARBA" id="ARBA00022989"/>
    </source>
</evidence>
<dbReference type="PANTHER" id="PTHR34584">
    <property type="entry name" value="NA(+)/H(+) ANTIPORTER SUBUNIT E1"/>
    <property type="match status" value="1"/>
</dbReference>
<protein>
    <submittedName>
        <fullName evidence="8">Multisubunit sodium/proton antiporter MrpE subunit</fullName>
    </submittedName>
</protein>
<dbReference type="EMBL" id="VFPO01000001">
    <property type="protein sequence ID" value="TQM70249.1"/>
    <property type="molecule type" value="Genomic_DNA"/>
</dbReference>
<feature type="transmembrane region" description="Helical" evidence="7">
    <location>
        <begin position="35"/>
        <end position="52"/>
    </location>
</feature>
<keyword evidence="6 7" id="KW-0472">Membrane</keyword>
<dbReference type="PANTHER" id="PTHR34584:SF1">
    <property type="entry name" value="NA(+)_H(+) ANTIPORTER SUBUNIT E1"/>
    <property type="match status" value="1"/>
</dbReference>
<dbReference type="GO" id="GO:0008324">
    <property type="term" value="F:monoatomic cation transmembrane transporter activity"/>
    <property type="evidence" value="ECO:0007669"/>
    <property type="project" value="InterPro"/>
</dbReference>
<evidence type="ECO:0000256" key="1">
    <source>
        <dbReference type="ARBA" id="ARBA00004651"/>
    </source>
</evidence>
<proteinExistence type="inferred from homology"/>
<keyword evidence="3" id="KW-1003">Cell membrane</keyword>
<evidence type="ECO:0000256" key="2">
    <source>
        <dbReference type="ARBA" id="ARBA00006228"/>
    </source>
</evidence>
<dbReference type="RefSeq" id="WP_141970965.1">
    <property type="nucleotide sequence ID" value="NZ_VFPO01000001.1"/>
</dbReference>
<dbReference type="Pfam" id="PF01899">
    <property type="entry name" value="MNHE"/>
    <property type="match status" value="1"/>
</dbReference>
<name>A0A543II34_9ACTN</name>
<dbReference type="GO" id="GO:0005886">
    <property type="term" value="C:plasma membrane"/>
    <property type="evidence" value="ECO:0007669"/>
    <property type="project" value="UniProtKB-SubCell"/>
</dbReference>